<dbReference type="GO" id="GO:0006310">
    <property type="term" value="P:DNA recombination"/>
    <property type="evidence" value="ECO:0007669"/>
    <property type="project" value="UniProtKB-KW"/>
</dbReference>
<dbReference type="SUPFAM" id="SSF56349">
    <property type="entry name" value="DNA breaking-rejoining enzymes"/>
    <property type="match status" value="1"/>
</dbReference>
<evidence type="ECO:0000259" key="6">
    <source>
        <dbReference type="PROSITE" id="PS51898"/>
    </source>
</evidence>
<dbReference type="PANTHER" id="PTHR30349:SF64">
    <property type="entry name" value="PROPHAGE INTEGRASE INTD-RELATED"/>
    <property type="match status" value="1"/>
</dbReference>
<evidence type="ECO:0000256" key="1">
    <source>
        <dbReference type="ARBA" id="ARBA00003283"/>
    </source>
</evidence>
<dbReference type="GO" id="GO:0003677">
    <property type="term" value="F:DNA binding"/>
    <property type="evidence" value="ECO:0007669"/>
    <property type="project" value="UniProtKB-KW"/>
</dbReference>
<evidence type="ECO:0000256" key="3">
    <source>
        <dbReference type="ARBA" id="ARBA00022908"/>
    </source>
</evidence>
<keyword evidence="4" id="KW-0238">DNA-binding</keyword>
<dbReference type="InterPro" id="IPR011010">
    <property type="entry name" value="DNA_brk_join_enz"/>
</dbReference>
<dbReference type="InterPro" id="IPR004107">
    <property type="entry name" value="Integrase_SAM-like_N"/>
</dbReference>
<sequence>MPRHGENIWKRKDGRWEGRYKLPTGTYNNKAKTKYRSVYGRTYTDVKKKLNDAISQTNAFKMVITEQSSEEQAEKWLDFIMSRCKYSTYVKYSNIYHEHLQPYFQNTDIFHSTETELQDILIAEYTKDGKKLSLSTMNGLKLVMNQILAYARVNIKVSIPDIIIADNKYSDKHVFVFTSSEQQKLISFLQYRTDTYKAGILLCLYSGLRLGELCALQSDNVDINNRTLKITQTVQRIKRDGEAGTYLYCTPPKSVSSIREIPLCDEIISYIPDMSLSHKYLINGDRLMEPRTYQYKYKRYLHDAGIPYKNFHTLRHTFATNCIAHGMDVKCLSEILGHSDVKTTMNKYVHPSMENKRDQLNQCISNFGQ</sequence>
<dbReference type="PROSITE" id="PS51898">
    <property type="entry name" value="TYR_RECOMBINASE"/>
    <property type="match status" value="1"/>
</dbReference>
<protein>
    <submittedName>
        <fullName evidence="7">Site-specific integrase</fullName>
    </submittedName>
</protein>
<gene>
    <name evidence="7" type="ORF">H8S09_02570</name>
</gene>
<dbReference type="Proteomes" id="UP000615234">
    <property type="component" value="Unassembled WGS sequence"/>
</dbReference>
<dbReference type="Pfam" id="PF00589">
    <property type="entry name" value="Phage_integrase"/>
    <property type="match status" value="1"/>
</dbReference>
<comment type="function">
    <text evidence="1">Site-specific tyrosine recombinase, which acts by catalyzing the cutting and rejoining of the recombining DNA molecules.</text>
</comment>
<dbReference type="EMBL" id="JACOOX010000002">
    <property type="protein sequence ID" value="MBC5661785.1"/>
    <property type="molecule type" value="Genomic_DNA"/>
</dbReference>
<dbReference type="GO" id="GO:0015074">
    <property type="term" value="P:DNA integration"/>
    <property type="evidence" value="ECO:0007669"/>
    <property type="project" value="UniProtKB-KW"/>
</dbReference>
<comment type="caution">
    <text evidence="7">The sequence shown here is derived from an EMBL/GenBank/DDBJ whole genome shotgun (WGS) entry which is preliminary data.</text>
</comment>
<dbReference type="RefSeq" id="WP_186847312.1">
    <property type="nucleotide sequence ID" value="NZ_JACOOX010000002.1"/>
</dbReference>
<evidence type="ECO:0000256" key="2">
    <source>
        <dbReference type="ARBA" id="ARBA00008857"/>
    </source>
</evidence>
<keyword evidence="3" id="KW-0229">DNA integration</keyword>
<evidence type="ECO:0000313" key="8">
    <source>
        <dbReference type="Proteomes" id="UP000615234"/>
    </source>
</evidence>
<keyword evidence="5" id="KW-0233">DNA recombination</keyword>
<accession>A0A8I0AGS8</accession>
<evidence type="ECO:0000256" key="4">
    <source>
        <dbReference type="ARBA" id="ARBA00023125"/>
    </source>
</evidence>
<dbReference type="InterPro" id="IPR010998">
    <property type="entry name" value="Integrase_recombinase_N"/>
</dbReference>
<organism evidence="7 8">
    <name type="scientific">Coprococcus hominis</name>
    <name type="common">ex Liu et al. 2022</name>
    <dbReference type="NCBI Taxonomy" id="2763039"/>
    <lineage>
        <taxon>Bacteria</taxon>
        <taxon>Bacillati</taxon>
        <taxon>Bacillota</taxon>
        <taxon>Clostridia</taxon>
        <taxon>Lachnospirales</taxon>
        <taxon>Lachnospiraceae</taxon>
        <taxon>Coprococcus</taxon>
    </lineage>
</organism>
<dbReference type="CDD" id="cd01189">
    <property type="entry name" value="INT_ICEBs1_C_like"/>
    <property type="match status" value="1"/>
</dbReference>
<keyword evidence="8" id="KW-1185">Reference proteome</keyword>
<evidence type="ECO:0000313" key="7">
    <source>
        <dbReference type="EMBL" id="MBC5661785.1"/>
    </source>
</evidence>
<dbReference type="Gene3D" id="1.10.443.10">
    <property type="entry name" value="Intergrase catalytic core"/>
    <property type="match status" value="1"/>
</dbReference>
<reference evidence="7 8" key="1">
    <citation type="submission" date="2020-08" db="EMBL/GenBank/DDBJ databases">
        <title>Genome public.</title>
        <authorList>
            <person name="Liu C."/>
            <person name="Sun Q."/>
        </authorList>
    </citation>
    <scope>NUCLEOTIDE SEQUENCE [LARGE SCALE GENOMIC DNA]</scope>
    <source>
        <strain evidence="7 8">NSJ-10</strain>
    </source>
</reference>
<dbReference type="AlphaFoldDB" id="A0A8I0AGS8"/>
<feature type="domain" description="Tyr recombinase" evidence="6">
    <location>
        <begin position="172"/>
        <end position="361"/>
    </location>
</feature>
<dbReference type="Pfam" id="PF14659">
    <property type="entry name" value="Phage_int_SAM_3"/>
    <property type="match status" value="1"/>
</dbReference>
<comment type="similarity">
    <text evidence="2">Belongs to the 'phage' integrase family.</text>
</comment>
<dbReference type="InterPro" id="IPR002104">
    <property type="entry name" value="Integrase_catalytic"/>
</dbReference>
<dbReference type="PANTHER" id="PTHR30349">
    <property type="entry name" value="PHAGE INTEGRASE-RELATED"/>
    <property type="match status" value="1"/>
</dbReference>
<dbReference type="Gene3D" id="1.10.150.130">
    <property type="match status" value="1"/>
</dbReference>
<proteinExistence type="inferred from homology"/>
<dbReference type="InterPro" id="IPR050090">
    <property type="entry name" value="Tyrosine_recombinase_XerCD"/>
</dbReference>
<dbReference type="InterPro" id="IPR013762">
    <property type="entry name" value="Integrase-like_cat_sf"/>
</dbReference>
<name>A0A8I0AGS8_9FIRM</name>
<evidence type="ECO:0000256" key="5">
    <source>
        <dbReference type="ARBA" id="ARBA00023172"/>
    </source>
</evidence>